<evidence type="ECO:0000313" key="4">
    <source>
        <dbReference type="Proteomes" id="UP000242474"/>
    </source>
</evidence>
<gene>
    <name evidence="3" type="ORF">COEREDRAFT_7529</name>
</gene>
<keyword evidence="2" id="KW-1133">Transmembrane helix</keyword>
<feature type="compositionally biased region" description="Acidic residues" evidence="1">
    <location>
        <begin position="192"/>
        <end position="202"/>
    </location>
</feature>
<sequence>MFFTDVLRMLAMFLLGLSYSLFAKTTVYVDVVSPTTTPLPTPMPSAISSPMPSAIPSPLEVVLPLPVVDNPTTTVYVDSVESAGEDNINYAQTQPPVVCYFILALALVLAFGPAFQALYARNIKKNIIQPQPETQPELETQLEPQPEPQPETQPESDPETQPQLEPETQLEPQPVMQPETQLEPQPQLELETQPESEPETQLELELKTQPGMQLEPQPETQLEPQPKTQLEPRPEMQLETQPVMQPETQLETQPKWESESQKDALDKYCDNNSDTGSCYELIQCPSNLVSTANGGNMLGVLTMDNNSQLSIASGSRTLAKVNRIIAKSHLLHRRNKLKASPSISSGSTSSLSTSSPTFKKQGRTKRAVNKLIHLSSRVGRRFDKSDKLYTANRYADTEETVNNSIHP</sequence>
<feature type="compositionally biased region" description="Low complexity" evidence="1">
    <location>
        <begin position="152"/>
        <end position="163"/>
    </location>
</feature>
<evidence type="ECO:0000256" key="1">
    <source>
        <dbReference type="SAM" id="MobiDB-lite"/>
    </source>
</evidence>
<accession>A0A2G5BEW2</accession>
<feature type="region of interest" description="Disordered" evidence="1">
    <location>
        <begin position="213"/>
        <end position="232"/>
    </location>
</feature>
<feature type="region of interest" description="Disordered" evidence="1">
    <location>
        <begin position="335"/>
        <end position="366"/>
    </location>
</feature>
<feature type="compositionally biased region" description="Polar residues" evidence="1">
    <location>
        <begin position="238"/>
        <end position="252"/>
    </location>
</feature>
<evidence type="ECO:0000256" key="2">
    <source>
        <dbReference type="SAM" id="Phobius"/>
    </source>
</evidence>
<keyword evidence="2" id="KW-0812">Transmembrane</keyword>
<dbReference type="PANTHER" id="PTHR34403">
    <property type="entry name" value="TOL-PAL SYSTEM PROTEIN TOLA"/>
    <property type="match status" value="1"/>
</dbReference>
<dbReference type="InterPro" id="IPR050972">
    <property type="entry name" value="SDr-like"/>
</dbReference>
<dbReference type="AlphaFoldDB" id="A0A2G5BEW2"/>
<organism evidence="3 4">
    <name type="scientific">Coemansia reversa (strain ATCC 12441 / NRRL 1564)</name>
    <dbReference type="NCBI Taxonomy" id="763665"/>
    <lineage>
        <taxon>Eukaryota</taxon>
        <taxon>Fungi</taxon>
        <taxon>Fungi incertae sedis</taxon>
        <taxon>Zoopagomycota</taxon>
        <taxon>Kickxellomycotina</taxon>
        <taxon>Kickxellomycetes</taxon>
        <taxon>Kickxellales</taxon>
        <taxon>Kickxellaceae</taxon>
        <taxon>Coemansia</taxon>
    </lineage>
</organism>
<feature type="compositionally biased region" description="Low complexity" evidence="1">
    <location>
        <begin position="213"/>
        <end position="229"/>
    </location>
</feature>
<keyword evidence="4" id="KW-1185">Reference proteome</keyword>
<protein>
    <submittedName>
        <fullName evidence="3">Uncharacterized protein</fullName>
    </submittedName>
</protein>
<reference evidence="3 4" key="1">
    <citation type="journal article" date="2015" name="Genome Biol. Evol.">
        <title>Phylogenomic analyses indicate that early fungi evolved digesting cell walls of algal ancestors of land plants.</title>
        <authorList>
            <person name="Chang Y."/>
            <person name="Wang S."/>
            <person name="Sekimoto S."/>
            <person name="Aerts A.L."/>
            <person name="Choi C."/>
            <person name="Clum A."/>
            <person name="LaButti K.M."/>
            <person name="Lindquist E.A."/>
            <person name="Yee Ngan C."/>
            <person name="Ohm R.A."/>
            <person name="Salamov A.A."/>
            <person name="Grigoriev I.V."/>
            <person name="Spatafora J.W."/>
            <person name="Berbee M.L."/>
        </authorList>
    </citation>
    <scope>NUCLEOTIDE SEQUENCE [LARGE SCALE GENOMIC DNA]</scope>
    <source>
        <strain evidence="3 4">NRRL 1564</strain>
    </source>
</reference>
<dbReference type="Proteomes" id="UP000242474">
    <property type="component" value="Unassembled WGS sequence"/>
</dbReference>
<feature type="compositionally biased region" description="Low complexity" evidence="1">
    <location>
        <begin position="340"/>
        <end position="357"/>
    </location>
</feature>
<dbReference type="EMBL" id="KZ303494">
    <property type="protein sequence ID" value="PIA17566.1"/>
    <property type="molecule type" value="Genomic_DNA"/>
</dbReference>
<keyword evidence="2" id="KW-0472">Membrane</keyword>
<feature type="compositionally biased region" description="Low complexity" evidence="1">
    <location>
        <begin position="133"/>
        <end position="144"/>
    </location>
</feature>
<dbReference type="STRING" id="763665.A0A2G5BEW2"/>
<dbReference type="OrthoDB" id="10573608at2759"/>
<proteinExistence type="predicted"/>
<dbReference type="PANTHER" id="PTHR34403:SF17">
    <property type="entry name" value="RETINITIS PIGMENTOSA 1-LIKE 1 PROTEIN-LIKE"/>
    <property type="match status" value="1"/>
</dbReference>
<feature type="transmembrane region" description="Helical" evidence="2">
    <location>
        <begin position="100"/>
        <end position="120"/>
    </location>
</feature>
<evidence type="ECO:0000313" key="3">
    <source>
        <dbReference type="EMBL" id="PIA17566.1"/>
    </source>
</evidence>
<feature type="region of interest" description="Disordered" evidence="1">
    <location>
        <begin position="133"/>
        <end position="203"/>
    </location>
</feature>
<feature type="compositionally biased region" description="Low complexity" evidence="1">
    <location>
        <begin position="177"/>
        <end position="191"/>
    </location>
</feature>
<name>A0A2G5BEW2_COERN</name>
<feature type="region of interest" description="Disordered" evidence="1">
    <location>
        <begin position="238"/>
        <end position="258"/>
    </location>
</feature>